<reference evidence="2 3" key="1">
    <citation type="journal article" date="2015" name="Sci. Rep.">
        <title>The power of single molecule real-time sequencing technology in the de novo assembly of a eukaryotic genome.</title>
        <authorList>
            <person name="Sakai H."/>
            <person name="Naito K."/>
            <person name="Ogiso-Tanaka E."/>
            <person name="Takahashi Y."/>
            <person name="Iseki K."/>
            <person name="Muto C."/>
            <person name="Satou K."/>
            <person name="Teruya K."/>
            <person name="Shiroma A."/>
            <person name="Shimoji M."/>
            <person name="Hirano T."/>
            <person name="Itoh T."/>
            <person name="Kaga A."/>
            <person name="Tomooka N."/>
        </authorList>
    </citation>
    <scope>NUCLEOTIDE SEQUENCE [LARGE SCALE GENOMIC DNA]</scope>
    <source>
        <strain evidence="3">cv. Shumari</strain>
    </source>
</reference>
<gene>
    <name evidence="2" type="primary">Vigan.01G209700</name>
    <name evidence="2" type="ORF">VIGAN_01209700</name>
</gene>
<dbReference type="AlphaFoldDB" id="A0A0S3R1G8"/>
<protein>
    <submittedName>
        <fullName evidence="2">Uncharacterized protein</fullName>
    </submittedName>
</protein>
<feature type="compositionally biased region" description="Basic and acidic residues" evidence="1">
    <location>
        <begin position="8"/>
        <end position="17"/>
    </location>
</feature>
<proteinExistence type="predicted"/>
<keyword evidence="3" id="KW-1185">Reference proteome</keyword>
<evidence type="ECO:0000313" key="2">
    <source>
        <dbReference type="EMBL" id="BAT74428.1"/>
    </source>
</evidence>
<evidence type="ECO:0000256" key="1">
    <source>
        <dbReference type="SAM" id="MobiDB-lite"/>
    </source>
</evidence>
<dbReference type="EMBL" id="AP015034">
    <property type="protein sequence ID" value="BAT74428.1"/>
    <property type="molecule type" value="Genomic_DNA"/>
</dbReference>
<accession>A0A0S3R1G8</accession>
<name>A0A0S3R1G8_PHAAN</name>
<evidence type="ECO:0000313" key="3">
    <source>
        <dbReference type="Proteomes" id="UP000291084"/>
    </source>
</evidence>
<organism evidence="2 3">
    <name type="scientific">Vigna angularis var. angularis</name>
    <dbReference type="NCBI Taxonomy" id="157739"/>
    <lineage>
        <taxon>Eukaryota</taxon>
        <taxon>Viridiplantae</taxon>
        <taxon>Streptophyta</taxon>
        <taxon>Embryophyta</taxon>
        <taxon>Tracheophyta</taxon>
        <taxon>Spermatophyta</taxon>
        <taxon>Magnoliopsida</taxon>
        <taxon>eudicotyledons</taxon>
        <taxon>Gunneridae</taxon>
        <taxon>Pentapetalae</taxon>
        <taxon>rosids</taxon>
        <taxon>fabids</taxon>
        <taxon>Fabales</taxon>
        <taxon>Fabaceae</taxon>
        <taxon>Papilionoideae</taxon>
        <taxon>50 kb inversion clade</taxon>
        <taxon>NPAAA clade</taxon>
        <taxon>indigoferoid/millettioid clade</taxon>
        <taxon>Phaseoleae</taxon>
        <taxon>Vigna</taxon>
    </lineage>
</organism>
<sequence>SSDDDHCDTDVNAEHSKLSQKTQLQDDLIIEADLFKSLGDCDVVEIDCDENAMMKPSVVVESQRDGSQFHIIRDIK</sequence>
<feature type="non-terminal residue" evidence="2">
    <location>
        <position position="1"/>
    </location>
</feature>
<feature type="region of interest" description="Disordered" evidence="1">
    <location>
        <begin position="1"/>
        <end position="20"/>
    </location>
</feature>
<dbReference type="Proteomes" id="UP000291084">
    <property type="component" value="Chromosome 1"/>
</dbReference>